<keyword evidence="2" id="KW-1185">Reference proteome</keyword>
<accession>A0A4Z1K5B8</accession>
<gene>
    <name evidence="1" type="ORF">BPOR_1201g00010</name>
</gene>
<name>A0A4Z1K5B8_9HELO</name>
<dbReference type="AlphaFoldDB" id="A0A4Z1K5B8"/>
<evidence type="ECO:0000313" key="2">
    <source>
        <dbReference type="Proteomes" id="UP000297280"/>
    </source>
</evidence>
<sequence>MPGHILHQVPNGWSPTTRWLTITTIETRDLERNRASHGWAEIETLTALSKASASIPKSRDY</sequence>
<organism evidence="1 2">
    <name type="scientific">Botrytis porri</name>
    <dbReference type="NCBI Taxonomy" id="87229"/>
    <lineage>
        <taxon>Eukaryota</taxon>
        <taxon>Fungi</taxon>
        <taxon>Dikarya</taxon>
        <taxon>Ascomycota</taxon>
        <taxon>Pezizomycotina</taxon>
        <taxon>Leotiomycetes</taxon>
        <taxon>Helotiales</taxon>
        <taxon>Sclerotiniaceae</taxon>
        <taxon>Botrytis</taxon>
    </lineage>
</organism>
<protein>
    <submittedName>
        <fullName evidence="1">Uncharacterized protein</fullName>
    </submittedName>
</protein>
<comment type="caution">
    <text evidence="1">The sequence shown here is derived from an EMBL/GenBank/DDBJ whole genome shotgun (WGS) entry which is preliminary data.</text>
</comment>
<dbReference type="EMBL" id="PQXO01001194">
    <property type="protein sequence ID" value="TGO81331.1"/>
    <property type="molecule type" value="Genomic_DNA"/>
</dbReference>
<evidence type="ECO:0000313" key="1">
    <source>
        <dbReference type="EMBL" id="TGO81331.1"/>
    </source>
</evidence>
<reference evidence="1 2" key="1">
    <citation type="submission" date="2017-12" db="EMBL/GenBank/DDBJ databases">
        <title>Comparative genomics of Botrytis spp.</title>
        <authorList>
            <person name="Valero-Jimenez C.A."/>
            <person name="Tapia P."/>
            <person name="Veloso J."/>
            <person name="Silva-Moreno E."/>
            <person name="Staats M."/>
            <person name="Valdes J.H."/>
            <person name="Van Kan J.A.L."/>
        </authorList>
    </citation>
    <scope>NUCLEOTIDE SEQUENCE [LARGE SCALE GENOMIC DNA]</scope>
    <source>
        <strain evidence="1 2">MUCL3349</strain>
    </source>
</reference>
<proteinExistence type="predicted"/>
<dbReference type="Proteomes" id="UP000297280">
    <property type="component" value="Unassembled WGS sequence"/>
</dbReference>